<dbReference type="InParanoid" id="A0A1V9XFY1"/>
<dbReference type="Proteomes" id="UP000192247">
    <property type="component" value="Unassembled WGS sequence"/>
</dbReference>
<proteinExistence type="predicted"/>
<comment type="caution">
    <text evidence="1">The sequence shown here is derived from an EMBL/GenBank/DDBJ whole genome shotgun (WGS) entry which is preliminary data.</text>
</comment>
<sequence length="119" mass="13629">MSTNVSVVLQPSLFSLDSGRELRQERQLHFLPSDMRLNDKLIRLKYAKAGLYINGKLARAHLLAANENYEAVLPKWCAWIFTMFEECDQQNLVRRVYRAVLRGDHYPTISEAAGGSLMT</sequence>
<organism evidence="1 2">
    <name type="scientific">Tropilaelaps mercedesae</name>
    <dbReference type="NCBI Taxonomy" id="418985"/>
    <lineage>
        <taxon>Eukaryota</taxon>
        <taxon>Metazoa</taxon>
        <taxon>Ecdysozoa</taxon>
        <taxon>Arthropoda</taxon>
        <taxon>Chelicerata</taxon>
        <taxon>Arachnida</taxon>
        <taxon>Acari</taxon>
        <taxon>Parasitiformes</taxon>
        <taxon>Mesostigmata</taxon>
        <taxon>Gamasina</taxon>
        <taxon>Dermanyssoidea</taxon>
        <taxon>Laelapidae</taxon>
        <taxon>Tropilaelaps</taxon>
    </lineage>
</organism>
<gene>
    <name evidence="1" type="ORF">BIW11_03789</name>
</gene>
<reference evidence="1 2" key="1">
    <citation type="journal article" date="2017" name="Gigascience">
        <title>Draft genome of the honey bee ectoparasitic mite, Tropilaelaps mercedesae, is shaped by the parasitic life history.</title>
        <authorList>
            <person name="Dong X."/>
            <person name="Armstrong S.D."/>
            <person name="Xia D."/>
            <person name="Makepeace B.L."/>
            <person name="Darby A.C."/>
            <person name="Kadowaki T."/>
        </authorList>
    </citation>
    <scope>NUCLEOTIDE SEQUENCE [LARGE SCALE GENOMIC DNA]</scope>
    <source>
        <strain evidence="1">Wuxi-XJTLU</strain>
    </source>
</reference>
<keyword evidence="2" id="KW-1185">Reference proteome</keyword>
<dbReference type="OrthoDB" id="10533309at2759"/>
<name>A0A1V9XFY1_9ACAR</name>
<evidence type="ECO:0000313" key="2">
    <source>
        <dbReference type="Proteomes" id="UP000192247"/>
    </source>
</evidence>
<evidence type="ECO:0000313" key="1">
    <source>
        <dbReference type="EMBL" id="OQR72321.1"/>
    </source>
</evidence>
<accession>A0A1V9XFY1</accession>
<protein>
    <submittedName>
        <fullName evidence="1">Uncharacterized protein</fullName>
    </submittedName>
</protein>
<dbReference type="AlphaFoldDB" id="A0A1V9XFY1"/>
<dbReference type="EMBL" id="MNPL01012023">
    <property type="protein sequence ID" value="OQR72321.1"/>
    <property type="molecule type" value="Genomic_DNA"/>
</dbReference>